<evidence type="ECO:0000313" key="2">
    <source>
        <dbReference type="EMBL" id="SNS91198.1"/>
    </source>
</evidence>
<organism evidence="2 3">
    <name type="scientific">Pseudomonas segetis</name>
    <dbReference type="NCBI Taxonomy" id="298908"/>
    <lineage>
        <taxon>Bacteria</taxon>
        <taxon>Pseudomonadati</taxon>
        <taxon>Pseudomonadota</taxon>
        <taxon>Gammaproteobacteria</taxon>
        <taxon>Pseudomonadales</taxon>
        <taxon>Pseudomonadaceae</taxon>
        <taxon>Pseudomonas</taxon>
    </lineage>
</organism>
<keyword evidence="3" id="KW-1185">Reference proteome</keyword>
<dbReference type="AlphaFoldDB" id="A0A239ID78"/>
<accession>A0A239ID78</accession>
<sequence length="133" mass="14230">MLKRSTLIFLLSGAALLTNAVITAQASDPLKNCISKRQELRDKTEEVGKLGDATRLANIQQELGKLEAQCAKLGLHSTQGTEVSEAQLKVSARKKNLVAALGAGDANSIAESQKLLSKARKTLEQVESQSTRS</sequence>
<feature type="signal peptide" evidence="1">
    <location>
        <begin position="1"/>
        <end position="26"/>
    </location>
</feature>
<dbReference type="InterPro" id="IPR009468">
    <property type="entry name" value="DUF1090"/>
</dbReference>
<gene>
    <name evidence="2" type="ORF">SAMN05216255_3820</name>
</gene>
<proteinExistence type="predicted"/>
<dbReference type="EMBL" id="FZOG01000006">
    <property type="protein sequence ID" value="SNS91198.1"/>
    <property type="molecule type" value="Genomic_DNA"/>
</dbReference>
<reference evidence="3" key="1">
    <citation type="submission" date="2017-06" db="EMBL/GenBank/DDBJ databases">
        <authorList>
            <person name="Varghese N."/>
            <person name="Submissions S."/>
        </authorList>
    </citation>
    <scope>NUCLEOTIDE SEQUENCE [LARGE SCALE GENOMIC DNA]</scope>
    <source>
        <strain evidence="3">CIP 108523</strain>
    </source>
</reference>
<keyword evidence="1" id="KW-0732">Signal</keyword>
<name>A0A239ID78_9PSED</name>
<dbReference type="Pfam" id="PF06476">
    <property type="entry name" value="DUF1090"/>
    <property type="match status" value="1"/>
</dbReference>
<evidence type="ECO:0000313" key="3">
    <source>
        <dbReference type="Proteomes" id="UP000242915"/>
    </source>
</evidence>
<feature type="chain" id="PRO_5013348725" description="DUF1090 domain-containing protein" evidence="1">
    <location>
        <begin position="27"/>
        <end position="133"/>
    </location>
</feature>
<dbReference type="Proteomes" id="UP000242915">
    <property type="component" value="Unassembled WGS sequence"/>
</dbReference>
<evidence type="ECO:0000256" key="1">
    <source>
        <dbReference type="SAM" id="SignalP"/>
    </source>
</evidence>
<protein>
    <recommendedName>
        <fullName evidence="4">DUF1090 domain-containing protein</fullName>
    </recommendedName>
</protein>
<evidence type="ECO:0008006" key="4">
    <source>
        <dbReference type="Google" id="ProtNLM"/>
    </source>
</evidence>
<dbReference type="RefSeq" id="WP_089360899.1">
    <property type="nucleotide sequence ID" value="NZ_FZOG01000006.1"/>
</dbReference>